<dbReference type="RefSeq" id="WP_202335884.1">
    <property type="nucleotide sequence ID" value="NZ_CP068439.1"/>
</dbReference>
<sequence length="295" mass="32365">MKKIFLILVASFIFTSCDDGDIIITTFNFDDASLEVCGELGDYVFYKINPEARESLSLKLGVTDSLYRAQGTASYTLNGTANFVNYRTYDGDLTDDYFCQSVPPTSPNVTANYVATDGTAEFTTVFDFDDNDGVDADDEFDGDTDGDGIPDLYDVDDDGDNVPTALELDIENADGDNNPLTSPLDTDGDGIPNYLDPDDDGDGILTRDEDKNMDLDPRNDVTDTTAGADYLNPEIAIDYQVNLYREHTYTISKSAEIVLKNVVLVSGDETITQETLDMGMLLNIKTVNKTTTPEF</sequence>
<accession>A0ABX7DR90</accession>
<feature type="region of interest" description="Disordered" evidence="1">
    <location>
        <begin position="130"/>
        <end position="219"/>
    </location>
</feature>
<name>A0ABX7DR90_9FLAO</name>
<feature type="compositionally biased region" description="Basic and acidic residues" evidence="1">
    <location>
        <begin position="205"/>
        <end position="219"/>
    </location>
</feature>
<proteinExistence type="predicted"/>
<keyword evidence="3" id="KW-1185">Reference proteome</keyword>
<dbReference type="PROSITE" id="PS51257">
    <property type="entry name" value="PROKAR_LIPOPROTEIN"/>
    <property type="match status" value="1"/>
</dbReference>
<dbReference type="EMBL" id="CP068439">
    <property type="protein sequence ID" value="QQX76073.1"/>
    <property type="molecule type" value="Genomic_DNA"/>
</dbReference>
<gene>
    <name evidence="2" type="ORF">JK629_12135</name>
</gene>
<dbReference type="Proteomes" id="UP000629420">
    <property type="component" value="Chromosome"/>
</dbReference>
<evidence type="ECO:0000313" key="2">
    <source>
        <dbReference type="EMBL" id="QQX76073.1"/>
    </source>
</evidence>
<reference evidence="2 3" key="1">
    <citation type="submission" date="2021-01" db="EMBL/GenBank/DDBJ databases">
        <title>Aequorivita sp. strain KX20305, a bacterium isolated from the sediment collected at a cold seep field in South China Sea.</title>
        <authorList>
            <person name="Zhang H."/>
            <person name="Li C."/>
        </authorList>
    </citation>
    <scope>NUCLEOTIDE SEQUENCE [LARGE SCALE GENOMIC DNA]</scope>
    <source>
        <strain evidence="2 3">KX20305</strain>
    </source>
</reference>
<protein>
    <submittedName>
        <fullName evidence="2">Uncharacterized protein</fullName>
    </submittedName>
</protein>
<evidence type="ECO:0000256" key="1">
    <source>
        <dbReference type="SAM" id="MobiDB-lite"/>
    </source>
</evidence>
<feature type="compositionally biased region" description="Acidic residues" evidence="1">
    <location>
        <begin position="130"/>
        <end position="160"/>
    </location>
</feature>
<evidence type="ECO:0000313" key="3">
    <source>
        <dbReference type="Proteomes" id="UP000629420"/>
    </source>
</evidence>
<organism evidence="2 3">
    <name type="scientific">Aequorivita iocasae</name>
    <dbReference type="NCBI Taxonomy" id="2803865"/>
    <lineage>
        <taxon>Bacteria</taxon>
        <taxon>Pseudomonadati</taxon>
        <taxon>Bacteroidota</taxon>
        <taxon>Flavobacteriia</taxon>
        <taxon>Flavobacteriales</taxon>
        <taxon>Flavobacteriaceae</taxon>
        <taxon>Aequorivita</taxon>
    </lineage>
</organism>